<reference evidence="1 2" key="1">
    <citation type="journal article" date="2015" name="Genome Announc.">
        <title>Draft Genome Sequence of Cyanobacterium Hassallia byssoidea Strain VB512170, Isolated from Monuments in India.</title>
        <authorList>
            <person name="Singh D."/>
            <person name="Chandrababunaidu M.M."/>
            <person name="Panda A."/>
            <person name="Sen D."/>
            <person name="Bhattacharyya S."/>
            <person name="Adhikary S.P."/>
            <person name="Tripathy S."/>
        </authorList>
    </citation>
    <scope>NUCLEOTIDE SEQUENCE [LARGE SCALE GENOMIC DNA]</scope>
    <source>
        <strain evidence="1 2">VB512170</strain>
    </source>
</reference>
<keyword evidence="2" id="KW-1185">Reference proteome</keyword>
<dbReference type="Proteomes" id="UP000031549">
    <property type="component" value="Unassembled WGS sequence"/>
</dbReference>
<dbReference type="EMBL" id="JTCM02000110">
    <property type="protein sequence ID" value="NEU76425.1"/>
    <property type="molecule type" value="Genomic_DNA"/>
</dbReference>
<sequence>MNYETARKLLIDQAITTEENSDALLMRMQHGKPPVPGHVTSILLALKVVFEELKDATIIERELANSLYQLSIKSQQLFAAGRKAGIEWPPLLKEDLLRITIAVESIFSGDWQTLH</sequence>
<gene>
    <name evidence="1" type="ORF">PI95_028905</name>
</gene>
<dbReference type="AlphaFoldDB" id="A0A846HGE9"/>
<evidence type="ECO:0000313" key="2">
    <source>
        <dbReference type="Proteomes" id="UP000031549"/>
    </source>
</evidence>
<dbReference type="RefSeq" id="WP_039748176.1">
    <property type="nucleotide sequence ID" value="NZ_JTCM02000110.1"/>
</dbReference>
<accession>A0A846HGE9</accession>
<name>A0A846HGE9_9CYAN</name>
<protein>
    <submittedName>
        <fullName evidence="1">Dethiobiotin synthetase</fullName>
    </submittedName>
</protein>
<comment type="caution">
    <text evidence="1">The sequence shown here is derived from an EMBL/GenBank/DDBJ whole genome shotgun (WGS) entry which is preliminary data.</text>
</comment>
<evidence type="ECO:0000313" key="1">
    <source>
        <dbReference type="EMBL" id="NEU76425.1"/>
    </source>
</evidence>
<organism evidence="1 2">
    <name type="scientific">Hassallia byssoidea VB512170</name>
    <dbReference type="NCBI Taxonomy" id="1304833"/>
    <lineage>
        <taxon>Bacteria</taxon>
        <taxon>Bacillati</taxon>
        <taxon>Cyanobacteriota</taxon>
        <taxon>Cyanophyceae</taxon>
        <taxon>Nostocales</taxon>
        <taxon>Tolypothrichaceae</taxon>
        <taxon>Hassallia</taxon>
    </lineage>
</organism>
<proteinExistence type="predicted"/>